<name>A0A9W6JXQ9_9HYPH</name>
<evidence type="ECO:0000313" key="1">
    <source>
        <dbReference type="EMBL" id="GLK84453.1"/>
    </source>
</evidence>
<reference evidence="1" key="2">
    <citation type="submission" date="2023-01" db="EMBL/GenBank/DDBJ databases">
        <authorList>
            <person name="Sun Q."/>
            <person name="Evtushenko L."/>
        </authorList>
    </citation>
    <scope>NUCLEOTIDE SEQUENCE</scope>
    <source>
        <strain evidence="1">VKM B-2789</strain>
    </source>
</reference>
<protein>
    <recommendedName>
        <fullName evidence="3">DUF1488 domain-containing protein</fullName>
    </recommendedName>
</protein>
<dbReference type="Proteomes" id="UP001143330">
    <property type="component" value="Unassembled WGS sequence"/>
</dbReference>
<accession>A0A9W6JXQ9</accession>
<keyword evidence="2" id="KW-1185">Reference proteome</keyword>
<proteinExistence type="predicted"/>
<organism evidence="1 2">
    <name type="scientific">Ancylobacter defluvii</name>
    <dbReference type="NCBI Taxonomy" id="1282440"/>
    <lineage>
        <taxon>Bacteria</taxon>
        <taxon>Pseudomonadati</taxon>
        <taxon>Pseudomonadota</taxon>
        <taxon>Alphaproteobacteria</taxon>
        <taxon>Hyphomicrobiales</taxon>
        <taxon>Xanthobacteraceae</taxon>
        <taxon>Ancylobacter</taxon>
    </lineage>
</organism>
<dbReference type="EMBL" id="BSFM01000012">
    <property type="protein sequence ID" value="GLK84453.1"/>
    <property type="molecule type" value="Genomic_DNA"/>
</dbReference>
<dbReference type="RefSeq" id="WP_213358887.1">
    <property type="nucleotide sequence ID" value="NZ_BSFM01000012.1"/>
</dbReference>
<dbReference type="AlphaFoldDB" id="A0A9W6JXQ9"/>
<sequence length="91" mass="10048">MTLAFPNPSRSFDKARNAVRFTGYDGMFEVPFFVDVGVLAMSDNELCKAEASETSFLAAFDALRTSIHAAAHKVYSKGSHTSYMLTVAEFR</sequence>
<comment type="caution">
    <text evidence="1">The sequence shown here is derived from an EMBL/GenBank/DDBJ whole genome shotgun (WGS) entry which is preliminary data.</text>
</comment>
<reference evidence="1" key="1">
    <citation type="journal article" date="2014" name="Int. J. Syst. Evol. Microbiol.">
        <title>Complete genome sequence of Corynebacterium casei LMG S-19264T (=DSM 44701T), isolated from a smear-ripened cheese.</title>
        <authorList>
            <consortium name="US DOE Joint Genome Institute (JGI-PGF)"/>
            <person name="Walter F."/>
            <person name="Albersmeier A."/>
            <person name="Kalinowski J."/>
            <person name="Ruckert C."/>
        </authorList>
    </citation>
    <scope>NUCLEOTIDE SEQUENCE</scope>
    <source>
        <strain evidence="1">VKM B-2789</strain>
    </source>
</reference>
<evidence type="ECO:0008006" key="3">
    <source>
        <dbReference type="Google" id="ProtNLM"/>
    </source>
</evidence>
<dbReference type="InterPro" id="IPR009962">
    <property type="entry name" value="DUF1488"/>
</dbReference>
<dbReference type="Pfam" id="PF07369">
    <property type="entry name" value="DUF1488"/>
    <property type="match status" value="1"/>
</dbReference>
<gene>
    <name evidence="1" type="ORF">GCM10017653_25230</name>
</gene>
<evidence type="ECO:0000313" key="2">
    <source>
        <dbReference type="Proteomes" id="UP001143330"/>
    </source>
</evidence>